<feature type="region of interest" description="Disordered" evidence="1">
    <location>
        <begin position="299"/>
        <end position="334"/>
    </location>
</feature>
<organism evidence="2 3">
    <name type="scientific">Sarocladium strictum</name>
    <name type="common">Black bundle disease fungus</name>
    <name type="synonym">Acremonium strictum</name>
    <dbReference type="NCBI Taxonomy" id="5046"/>
    <lineage>
        <taxon>Eukaryota</taxon>
        <taxon>Fungi</taxon>
        <taxon>Dikarya</taxon>
        <taxon>Ascomycota</taxon>
        <taxon>Pezizomycotina</taxon>
        <taxon>Sordariomycetes</taxon>
        <taxon>Hypocreomycetidae</taxon>
        <taxon>Hypocreales</taxon>
        <taxon>Sarocladiaceae</taxon>
        <taxon>Sarocladium</taxon>
    </lineage>
</organism>
<evidence type="ECO:0000313" key="2">
    <source>
        <dbReference type="EMBL" id="KAK0384612.1"/>
    </source>
</evidence>
<dbReference type="Proteomes" id="UP001175261">
    <property type="component" value="Unassembled WGS sequence"/>
</dbReference>
<dbReference type="EMBL" id="JAPDFR010000008">
    <property type="protein sequence ID" value="KAK0384612.1"/>
    <property type="molecule type" value="Genomic_DNA"/>
</dbReference>
<sequence>MGRANDEYHVCDQDMRDWIGGSAIKQAWQIRNWCPSCRITVLRHMAEEKYTMADCGGSNNPVIDAKRERLMRKLKLDWPGRVVYNFMKPRLINLLRHEWQRVTKAQVLARGELGEVDWPESVRRAWMDPGWDGEIVAGSGRIMVEPPKGMPLQSEAVTVKARDIFSPSLCVRPRPPPTPQSLLVGDEAIDEASAVSQDITPSESASNACRRGPRPLFDPGLSQILSPRLHSAPTWSESVDSLAPTLQTFLSDLDTPPDDLAPAVDQVDSLAPTLQTFPSKSETVDSLAPTWQSIPRSWHVGSRSLPIPDTPTRGGRAAPPASQHGGNETRSAITPRPLGAIALRQRHRPTASSEVLPPSWQFVDHLKRAPAPATPTRSAVHPSEKPAKGARGLQGGGHSRAQSRTGARPPSARGSATAEDMVAMVEAHFLHLKQGLQLIQLAFTKGSLHGKATGQSARELAQRLLEQSRAERERFEAAVNKRQLGMELRRDRA</sequence>
<reference evidence="2" key="1">
    <citation type="submission" date="2022-10" db="EMBL/GenBank/DDBJ databases">
        <title>Determination and structural analysis of whole genome sequence of Sarocladium strictum F4-1.</title>
        <authorList>
            <person name="Hu L."/>
            <person name="Jiang Y."/>
        </authorList>
    </citation>
    <scope>NUCLEOTIDE SEQUENCE</scope>
    <source>
        <strain evidence="2">F4-1</strain>
    </source>
</reference>
<protein>
    <submittedName>
        <fullName evidence="2">Uncharacterized protein</fullName>
    </submittedName>
</protein>
<dbReference type="AlphaFoldDB" id="A0AA39GEJ5"/>
<accession>A0AA39GEJ5</accession>
<comment type="caution">
    <text evidence="2">The sequence shown here is derived from an EMBL/GenBank/DDBJ whole genome shotgun (WGS) entry which is preliminary data.</text>
</comment>
<keyword evidence="3" id="KW-1185">Reference proteome</keyword>
<evidence type="ECO:0000313" key="3">
    <source>
        <dbReference type="Proteomes" id="UP001175261"/>
    </source>
</evidence>
<feature type="region of interest" description="Disordered" evidence="1">
    <location>
        <begin position="371"/>
        <end position="417"/>
    </location>
</feature>
<name>A0AA39GEJ5_SARSR</name>
<proteinExistence type="predicted"/>
<evidence type="ECO:0000256" key="1">
    <source>
        <dbReference type="SAM" id="MobiDB-lite"/>
    </source>
</evidence>
<gene>
    <name evidence="2" type="ORF">NLU13_8698</name>
</gene>